<evidence type="ECO:0000313" key="5">
    <source>
        <dbReference type="Proteomes" id="UP000474957"/>
    </source>
</evidence>
<comment type="caution">
    <text evidence="4">The sequence shown here is derived from an EMBL/GenBank/DDBJ whole genome shotgun (WGS) entry which is preliminary data.</text>
</comment>
<sequence>MAVLNRIAEFRDDMTAWRQHLHAHPELMFDTHQTAAFVVERLRDFGVDTIETGIGRTGVVALIRGQADGPAIGLRADMDALPIAEAPDRAYKSTVPGKMHACGHDGHTTILLGAARYLAETRNFAGTVALIFQPAEEGGGGAKEMVDEGLMDRFGIERVFALHNWPGVPVGRIEMNAGPAMAASDVFTITVNGRGAHAAYPQNSIDPIAVGAQIVQALQTISARNLSPLEQAVISVTEFHAGTTNNVIPPHAVLAGTVRTLDEDLRQRLAVRLREVCEGVAAAQGATVAIDYEFGYPVTVNHDAEVAFAAQAAADVVGAENVFDQRRAEMGAEDFAYMLQARPGAYVFLGQGDSAPLHHPDYDFNDEAAPIGASYFVRLVERGLPLAR</sequence>
<feature type="binding site" evidence="2">
    <location>
        <position position="104"/>
    </location>
    <ligand>
        <name>Mn(2+)</name>
        <dbReference type="ChEBI" id="CHEBI:29035"/>
        <label>2</label>
    </ligand>
</feature>
<gene>
    <name evidence="4" type="ORF">GE300_11420</name>
</gene>
<feature type="binding site" evidence="2">
    <location>
        <position position="137"/>
    </location>
    <ligand>
        <name>Mn(2+)</name>
        <dbReference type="ChEBI" id="CHEBI:29035"/>
        <label>2</label>
    </ligand>
</feature>
<reference evidence="4 5" key="1">
    <citation type="submission" date="2019-10" db="EMBL/GenBank/DDBJ databases">
        <title>Cognatihalovulum marinum gen. nov. sp. nov., a new member of the family Rhodobacteraceae isolated from deep seawater of the Northwest Indian Ocean.</title>
        <authorList>
            <person name="Ruan C."/>
            <person name="Wang J."/>
            <person name="Zheng X."/>
            <person name="Song L."/>
            <person name="Zhu Y."/>
            <person name="Huang Y."/>
            <person name="Lu Z."/>
            <person name="Du W."/>
            <person name="Huang L."/>
            <person name="Dai X."/>
        </authorList>
    </citation>
    <scope>NUCLEOTIDE SEQUENCE [LARGE SCALE GENOMIC DNA]</scope>
    <source>
        <strain evidence="4 5">2CG4</strain>
    </source>
</reference>
<dbReference type="GO" id="GO:0046872">
    <property type="term" value="F:metal ion binding"/>
    <property type="evidence" value="ECO:0007669"/>
    <property type="project" value="UniProtKB-KW"/>
</dbReference>
<dbReference type="InterPro" id="IPR011650">
    <property type="entry name" value="Peptidase_M20_dimer"/>
</dbReference>
<evidence type="ECO:0000259" key="3">
    <source>
        <dbReference type="Pfam" id="PF07687"/>
    </source>
</evidence>
<keyword evidence="1 4" id="KW-0378">Hydrolase</keyword>
<evidence type="ECO:0000313" key="4">
    <source>
        <dbReference type="EMBL" id="MSU90221.1"/>
    </source>
</evidence>
<dbReference type="SUPFAM" id="SSF53187">
    <property type="entry name" value="Zn-dependent exopeptidases"/>
    <property type="match status" value="1"/>
</dbReference>
<dbReference type="PIRSF" id="PIRSF005962">
    <property type="entry name" value="Pept_M20D_amidohydro"/>
    <property type="match status" value="1"/>
</dbReference>
<dbReference type="InterPro" id="IPR036264">
    <property type="entry name" value="Bact_exopeptidase_dim_dom"/>
</dbReference>
<dbReference type="Pfam" id="PF01546">
    <property type="entry name" value="Peptidase_M20"/>
    <property type="match status" value="1"/>
</dbReference>
<organism evidence="4 5">
    <name type="scientific">Halovulum marinum</name>
    <dbReference type="NCBI Taxonomy" id="2662447"/>
    <lineage>
        <taxon>Bacteria</taxon>
        <taxon>Pseudomonadati</taxon>
        <taxon>Pseudomonadota</taxon>
        <taxon>Alphaproteobacteria</taxon>
        <taxon>Rhodobacterales</taxon>
        <taxon>Paracoccaceae</taxon>
        <taxon>Halovulum</taxon>
    </lineage>
</organism>
<feature type="binding site" evidence="2">
    <location>
        <position position="358"/>
    </location>
    <ligand>
        <name>Mn(2+)</name>
        <dbReference type="ChEBI" id="CHEBI:29035"/>
        <label>2</label>
    </ligand>
</feature>
<dbReference type="SUPFAM" id="SSF55031">
    <property type="entry name" value="Bacterial exopeptidase dimerisation domain"/>
    <property type="match status" value="1"/>
</dbReference>
<evidence type="ECO:0000256" key="2">
    <source>
        <dbReference type="PIRSR" id="PIRSR005962-1"/>
    </source>
</evidence>
<dbReference type="GO" id="GO:0050118">
    <property type="term" value="F:N-acetyldiaminopimelate deacetylase activity"/>
    <property type="evidence" value="ECO:0007669"/>
    <property type="project" value="UniProtKB-ARBA"/>
</dbReference>
<evidence type="ECO:0000256" key="1">
    <source>
        <dbReference type="ARBA" id="ARBA00022801"/>
    </source>
</evidence>
<protein>
    <submittedName>
        <fullName evidence="4">Amidohydrolase</fullName>
    </submittedName>
</protein>
<feature type="binding site" evidence="2">
    <location>
        <position position="102"/>
    </location>
    <ligand>
        <name>Mn(2+)</name>
        <dbReference type="ChEBI" id="CHEBI:29035"/>
        <label>2</label>
    </ligand>
</feature>
<dbReference type="Gene3D" id="3.30.70.360">
    <property type="match status" value="1"/>
</dbReference>
<dbReference type="InterPro" id="IPR017439">
    <property type="entry name" value="Amidohydrolase"/>
</dbReference>
<dbReference type="Proteomes" id="UP000474957">
    <property type="component" value="Unassembled WGS sequence"/>
</dbReference>
<dbReference type="PANTHER" id="PTHR11014">
    <property type="entry name" value="PEPTIDASE M20 FAMILY MEMBER"/>
    <property type="match status" value="1"/>
</dbReference>
<feature type="binding site" evidence="2">
    <location>
        <position position="163"/>
    </location>
    <ligand>
        <name>Mn(2+)</name>
        <dbReference type="ChEBI" id="CHEBI:29035"/>
        <label>2</label>
    </ligand>
</feature>
<proteinExistence type="predicted"/>
<keyword evidence="5" id="KW-1185">Reference proteome</keyword>
<dbReference type="Gene3D" id="3.40.630.10">
    <property type="entry name" value="Zn peptidases"/>
    <property type="match status" value="1"/>
</dbReference>
<name>A0A6L5Z0Z9_9RHOB</name>
<dbReference type="RefSeq" id="WP_154446694.1">
    <property type="nucleotide sequence ID" value="NZ_WIND01000007.1"/>
</dbReference>
<dbReference type="Pfam" id="PF07687">
    <property type="entry name" value="M20_dimer"/>
    <property type="match status" value="1"/>
</dbReference>
<dbReference type="EMBL" id="WIND01000007">
    <property type="protein sequence ID" value="MSU90221.1"/>
    <property type="molecule type" value="Genomic_DNA"/>
</dbReference>
<dbReference type="NCBIfam" id="TIGR01891">
    <property type="entry name" value="amidohydrolases"/>
    <property type="match status" value="1"/>
</dbReference>
<dbReference type="PANTHER" id="PTHR11014:SF63">
    <property type="entry name" value="METALLOPEPTIDASE, PUTATIVE (AFU_ORTHOLOGUE AFUA_6G09600)-RELATED"/>
    <property type="match status" value="1"/>
</dbReference>
<dbReference type="AlphaFoldDB" id="A0A6L5Z0Z9"/>
<accession>A0A6L5Z0Z9</accession>
<keyword evidence="2" id="KW-0464">Manganese</keyword>
<keyword evidence="2" id="KW-0479">Metal-binding</keyword>
<comment type="cofactor">
    <cofactor evidence="2">
        <name>Mn(2+)</name>
        <dbReference type="ChEBI" id="CHEBI:29035"/>
    </cofactor>
    <text evidence="2">The Mn(2+) ion enhances activity.</text>
</comment>
<feature type="domain" description="Peptidase M20 dimerisation" evidence="3">
    <location>
        <begin position="187"/>
        <end position="279"/>
    </location>
</feature>
<dbReference type="InterPro" id="IPR002933">
    <property type="entry name" value="Peptidase_M20"/>
</dbReference>
<dbReference type="FunFam" id="3.30.70.360:FF:000001">
    <property type="entry name" value="N-acetyldiaminopimelate deacetylase"/>
    <property type="match status" value="1"/>
</dbReference>
<dbReference type="GO" id="GO:0019877">
    <property type="term" value="P:diaminopimelate biosynthetic process"/>
    <property type="evidence" value="ECO:0007669"/>
    <property type="project" value="UniProtKB-ARBA"/>
</dbReference>
<dbReference type="CDD" id="cd05666">
    <property type="entry name" value="M20_Acy1-like"/>
    <property type="match status" value="1"/>
</dbReference>